<name>A0A9Q2CYB9_9STAP</name>
<evidence type="ECO:0000256" key="13">
    <source>
        <dbReference type="ARBA" id="ARBA00049886"/>
    </source>
</evidence>
<feature type="binding site" evidence="16">
    <location>
        <position position="154"/>
    </location>
    <ligand>
        <name>substrate</name>
    </ligand>
</feature>
<evidence type="ECO:0000256" key="3">
    <source>
        <dbReference type="ARBA" id="ARBA00004910"/>
    </source>
</evidence>
<feature type="binding site" evidence="16">
    <location>
        <position position="170"/>
    </location>
    <ligand>
        <name>substrate</name>
    </ligand>
</feature>
<dbReference type="InterPro" id="IPR002734">
    <property type="entry name" value="RibDG_C"/>
</dbReference>
<evidence type="ECO:0000256" key="6">
    <source>
        <dbReference type="ARBA" id="ARBA00022619"/>
    </source>
</evidence>
<evidence type="ECO:0000259" key="18">
    <source>
        <dbReference type="PROSITE" id="PS51747"/>
    </source>
</evidence>
<dbReference type="InterPro" id="IPR002125">
    <property type="entry name" value="CMP_dCMP_dom"/>
</dbReference>
<dbReference type="PIRSF" id="PIRSF006769">
    <property type="entry name" value="RibD"/>
    <property type="match status" value="1"/>
</dbReference>
<dbReference type="SUPFAM" id="SSF53927">
    <property type="entry name" value="Cytidine deaminase-like"/>
    <property type="match status" value="1"/>
</dbReference>
<dbReference type="InterPro" id="IPR004794">
    <property type="entry name" value="Eubact_RibD"/>
</dbReference>
<evidence type="ECO:0000313" key="20">
    <source>
        <dbReference type="Proteomes" id="UP000579136"/>
    </source>
</evidence>
<dbReference type="EMBL" id="JACHHF010000002">
    <property type="protein sequence ID" value="MBB5175516.1"/>
    <property type="molecule type" value="Genomic_DNA"/>
</dbReference>
<evidence type="ECO:0000256" key="14">
    <source>
        <dbReference type="PIRNR" id="PIRNR006769"/>
    </source>
</evidence>
<organism evidence="19 20">
    <name type="scientific">Nosocomiicoccus ampullae</name>
    <dbReference type="NCBI Taxonomy" id="489910"/>
    <lineage>
        <taxon>Bacteria</taxon>
        <taxon>Bacillati</taxon>
        <taxon>Bacillota</taxon>
        <taxon>Bacilli</taxon>
        <taxon>Bacillales</taxon>
        <taxon>Staphylococcaceae</taxon>
        <taxon>Nosocomiicoccus</taxon>
    </lineage>
</organism>
<dbReference type="InterPro" id="IPR024072">
    <property type="entry name" value="DHFR-like_dom_sf"/>
</dbReference>
<reference evidence="19 20" key="1">
    <citation type="submission" date="2020-08" db="EMBL/GenBank/DDBJ databases">
        <title>Genomic Encyclopedia of Type Strains, Phase IV (KMG-IV): sequencing the most valuable type-strain genomes for metagenomic binning, comparative biology and taxonomic classification.</title>
        <authorList>
            <person name="Goeker M."/>
        </authorList>
    </citation>
    <scope>NUCLEOTIDE SEQUENCE [LARGE SCALE GENOMIC DNA]</scope>
    <source>
        <strain evidence="19 20">DSM 19163</strain>
    </source>
</reference>
<comment type="pathway">
    <text evidence="3 14">Cofactor biosynthesis; riboflavin biosynthesis; 5-amino-6-(D-ribitylamino)uracil from GTP: step 3/4.</text>
</comment>
<comment type="cofactor">
    <cofactor evidence="14 17">
        <name>Zn(2+)</name>
        <dbReference type="ChEBI" id="CHEBI:29105"/>
    </cofactor>
    <text evidence="14 17">Binds 1 zinc ion.</text>
</comment>
<dbReference type="Gene3D" id="3.40.140.10">
    <property type="entry name" value="Cytidine Deaminase, domain 2"/>
    <property type="match status" value="1"/>
</dbReference>
<evidence type="ECO:0000256" key="9">
    <source>
        <dbReference type="ARBA" id="ARBA00022857"/>
    </source>
</evidence>
<keyword evidence="8 14" id="KW-0862">Zinc</keyword>
<dbReference type="PANTHER" id="PTHR38011">
    <property type="entry name" value="DIHYDROFOLATE REDUCTASE FAMILY PROTEIN (AFU_ORTHOLOGUE AFUA_8G06820)"/>
    <property type="match status" value="1"/>
</dbReference>
<dbReference type="CDD" id="cd01284">
    <property type="entry name" value="Riboflavin_deaminase-reductase"/>
    <property type="match status" value="1"/>
</dbReference>
<sequence>MNLVHITKGQTGVNPPVAAVILKSGRIVGFGAHLKQGGAHAEIEAIKMAGENCQDATMYVTLEPCSHHGKTPPCVDQIIDAKIKRVVYAVKDVTLNSGVNKLKAHGVEVEHVPHETLTEFYDTFFKSKHSQLPITTVKVSSTLDGKVANDFKESKWITNKSVKLDVFKLRHAHDAIITGYGTIQEDNPELTTRIPDAKDPTPIILSRKGNIDFSLKIFNQQNREVIIFTENDNLRAPNSNIKLIHLENCDVETILNRLYILGFGRVLIEAGPNVSSQFLNSNVITNFILYLAPKLIGGSGKYQFFKTDDVFPLHSLPNFSCVHTEHIDDNLKLIFKKEI</sequence>
<dbReference type="GO" id="GO:0008835">
    <property type="term" value="F:diaminohydroxyphosphoribosylaminopyrimidine deaminase activity"/>
    <property type="evidence" value="ECO:0007669"/>
    <property type="project" value="UniProtKB-EC"/>
</dbReference>
<evidence type="ECO:0000256" key="10">
    <source>
        <dbReference type="ARBA" id="ARBA00023002"/>
    </source>
</evidence>
<dbReference type="EC" id="3.5.4.26" evidence="14"/>
<dbReference type="InterPro" id="IPR016192">
    <property type="entry name" value="APOBEC/CMP_deaminase_Zn-bd"/>
</dbReference>
<dbReference type="InterPro" id="IPR016193">
    <property type="entry name" value="Cytidine_deaminase-like"/>
</dbReference>
<dbReference type="Pfam" id="PF01872">
    <property type="entry name" value="RibD_C"/>
    <property type="match status" value="1"/>
</dbReference>
<evidence type="ECO:0000256" key="5">
    <source>
        <dbReference type="ARBA" id="ARBA00007417"/>
    </source>
</evidence>
<comment type="caution">
    <text evidence="19">The sequence shown here is derived from an EMBL/GenBank/DDBJ whole genome shotgun (WGS) entry which is preliminary data.</text>
</comment>
<dbReference type="NCBIfam" id="TIGR00326">
    <property type="entry name" value="eubact_ribD"/>
    <property type="match status" value="1"/>
</dbReference>
<feature type="binding site" evidence="16">
    <location>
        <position position="156"/>
    </location>
    <ligand>
        <name>NADP(+)</name>
        <dbReference type="ChEBI" id="CHEBI:58349"/>
    </ligand>
</feature>
<evidence type="ECO:0000256" key="1">
    <source>
        <dbReference type="ARBA" id="ARBA00002151"/>
    </source>
</evidence>
<feature type="binding site" evidence="16">
    <location>
        <position position="186"/>
    </location>
    <ligand>
        <name>NADP(+)</name>
        <dbReference type="ChEBI" id="CHEBI:58349"/>
    </ligand>
</feature>
<evidence type="ECO:0000256" key="12">
    <source>
        <dbReference type="ARBA" id="ARBA00049861"/>
    </source>
</evidence>
<dbReference type="Proteomes" id="UP000579136">
    <property type="component" value="Unassembled WGS sequence"/>
</dbReference>
<evidence type="ECO:0000256" key="11">
    <source>
        <dbReference type="ARBA" id="ARBA00023268"/>
    </source>
</evidence>
<feature type="binding site" evidence="16">
    <location>
        <position position="190"/>
    </location>
    <ligand>
        <name>substrate</name>
    </ligand>
</feature>
<evidence type="ECO:0000256" key="16">
    <source>
        <dbReference type="PIRSR" id="PIRSR006769-2"/>
    </source>
</evidence>
<protein>
    <recommendedName>
        <fullName evidence="14">Riboflavin biosynthesis protein RibD</fullName>
    </recommendedName>
    <domain>
        <recommendedName>
            <fullName evidence="14">Diaminohydroxyphosphoribosylaminopyrimidine deaminase</fullName>
            <shortName evidence="14">DRAP deaminase</shortName>
            <ecNumber evidence="14">3.5.4.26</ecNumber>
        </recommendedName>
        <alternativeName>
            <fullName evidence="14">Riboflavin-specific deaminase</fullName>
        </alternativeName>
    </domain>
    <domain>
        <recommendedName>
            <fullName evidence="14">5-amino-6-(5-phosphoribosylamino)uracil reductase</fullName>
            <ecNumber evidence="14">1.1.1.193</ecNumber>
        </recommendedName>
        <alternativeName>
            <fullName evidence="14">HTP reductase</fullName>
        </alternativeName>
    </domain>
</protein>
<comment type="catalytic activity">
    <reaction evidence="12 14">
        <text>5-amino-6-(5-phospho-D-ribitylamino)uracil + NADP(+) = 5-amino-6-(5-phospho-D-ribosylamino)uracil + NADPH + H(+)</text>
        <dbReference type="Rhea" id="RHEA:17845"/>
        <dbReference type="ChEBI" id="CHEBI:15378"/>
        <dbReference type="ChEBI" id="CHEBI:57783"/>
        <dbReference type="ChEBI" id="CHEBI:58349"/>
        <dbReference type="ChEBI" id="CHEBI:58421"/>
        <dbReference type="ChEBI" id="CHEBI:58453"/>
        <dbReference type="EC" id="1.1.1.193"/>
    </reaction>
</comment>
<feature type="binding site" evidence="16">
    <location>
        <position position="193"/>
    </location>
    <ligand>
        <name>substrate</name>
    </ligand>
</feature>
<comment type="similarity">
    <text evidence="5 14">In the C-terminal section; belongs to the HTP reductase family.</text>
</comment>
<proteinExistence type="inferred from homology"/>
<dbReference type="Pfam" id="PF00383">
    <property type="entry name" value="dCMP_cyt_deam_1"/>
    <property type="match status" value="1"/>
</dbReference>
<keyword evidence="6 14" id="KW-0686">Riboflavin biosynthesis</keyword>
<dbReference type="PANTHER" id="PTHR38011:SF7">
    <property type="entry name" value="2,5-DIAMINO-6-RIBOSYLAMINO-4(3H)-PYRIMIDINONE 5'-PHOSPHATE REDUCTASE"/>
    <property type="match status" value="1"/>
</dbReference>
<keyword evidence="7 14" id="KW-0479">Metal-binding</keyword>
<keyword evidence="9 14" id="KW-0521">NADP</keyword>
<accession>A0A9Q2CYB9</accession>
<comment type="similarity">
    <text evidence="4 14">In the N-terminal section; belongs to the cytidine and deoxycytidylate deaminase family.</text>
</comment>
<evidence type="ECO:0000256" key="15">
    <source>
        <dbReference type="PIRSR" id="PIRSR006769-1"/>
    </source>
</evidence>
<evidence type="ECO:0000313" key="19">
    <source>
        <dbReference type="EMBL" id="MBB5175516.1"/>
    </source>
</evidence>
<keyword evidence="14 19" id="KW-0378">Hydrolase</keyword>
<feature type="binding site" evidence="17">
    <location>
        <position position="65"/>
    </location>
    <ligand>
        <name>Zn(2+)</name>
        <dbReference type="ChEBI" id="CHEBI:29105"/>
        <note>catalytic</note>
    </ligand>
</feature>
<dbReference type="GO" id="GO:0008703">
    <property type="term" value="F:5-amino-6-(5-phosphoribosylamino)uracil reductase activity"/>
    <property type="evidence" value="ECO:0007669"/>
    <property type="project" value="UniProtKB-EC"/>
</dbReference>
<keyword evidence="20" id="KW-1185">Reference proteome</keyword>
<evidence type="ECO:0000256" key="4">
    <source>
        <dbReference type="ARBA" id="ARBA00005259"/>
    </source>
</evidence>
<evidence type="ECO:0000256" key="8">
    <source>
        <dbReference type="ARBA" id="ARBA00022833"/>
    </source>
</evidence>
<dbReference type="PROSITE" id="PS00903">
    <property type="entry name" value="CYT_DCMP_DEAMINASES_1"/>
    <property type="match status" value="1"/>
</dbReference>
<dbReference type="GO" id="GO:0008270">
    <property type="term" value="F:zinc ion binding"/>
    <property type="evidence" value="ECO:0007669"/>
    <property type="project" value="InterPro"/>
</dbReference>
<dbReference type="GO" id="GO:0009231">
    <property type="term" value="P:riboflavin biosynthetic process"/>
    <property type="evidence" value="ECO:0007669"/>
    <property type="project" value="UniProtKB-KW"/>
</dbReference>
<keyword evidence="11" id="KW-0511">Multifunctional enzyme</keyword>
<feature type="binding site" evidence="16">
    <location>
        <position position="182"/>
    </location>
    <ligand>
        <name>NADP(+)</name>
        <dbReference type="ChEBI" id="CHEBI:58349"/>
    </ligand>
</feature>
<dbReference type="AlphaFoldDB" id="A0A9Q2CYB9"/>
<evidence type="ECO:0000256" key="7">
    <source>
        <dbReference type="ARBA" id="ARBA00022723"/>
    </source>
</evidence>
<dbReference type="PROSITE" id="PS51747">
    <property type="entry name" value="CYT_DCMP_DEAMINASES_2"/>
    <property type="match status" value="1"/>
</dbReference>
<comment type="catalytic activity">
    <reaction evidence="13 14">
        <text>2,5-diamino-6-hydroxy-4-(5-phosphoribosylamino)-pyrimidine + H2O + H(+) = 5-amino-6-(5-phospho-D-ribosylamino)uracil + NH4(+)</text>
        <dbReference type="Rhea" id="RHEA:21868"/>
        <dbReference type="ChEBI" id="CHEBI:15377"/>
        <dbReference type="ChEBI" id="CHEBI:15378"/>
        <dbReference type="ChEBI" id="CHEBI:28938"/>
        <dbReference type="ChEBI" id="CHEBI:58453"/>
        <dbReference type="ChEBI" id="CHEBI:58614"/>
        <dbReference type="EC" id="3.5.4.26"/>
    </reaction>
</comment>
<feature type="binding site" evidence="17">
    <location>
        <position position="40"/>
    </location>
    <ligand>
        <name>Zn(2+)</name>
        <dbReference type="ChEBI" id="CHEBI:29105"/>
        <note>catalytic</note>
    </ligand>
</feature>
<evidence type="ECO:0000256" key="2">
    <source>
        <dbReference type="ARBA" id="ARBA00004882"/>
    </source>
</evidence>
<dbReference type="EC" id="1.1.1.193" evidence="14"/>
<dbReference type="Gene3D" id="3.40.430.10">
    <property type="entry name" value="Dihydrofolate Reductase, subunit A"/>
    <property type="match status" value="1"/>
</dbReference>
<evidence type="ECO:0000256" key="17">
    <source>
        <dbReference type="PIRSR" id="PIRSR006769-3"/>
    </source>
</evidence>
<keyword evidence="10 14" id="KW-0560">Oxidoreductase</keyword>
<dbReference type="SUPFAM" id="SSF53597">
    <property type="entry name" value="Dihydrofolate reductase-like"/>
    <property type="match status" value="1"/>
</dbReference>
<comment type="function">
    <text evidence="1 14">Converts 2,5-diamino-6-(ribosylamino)-4(3h)-pyrimidinone 5'-phosphate into 5-amino-6-(ribosylamino)-2,4(1h,3h)-pyrimidinedione 5'-phosphate.</text>
</comment>
<gene>
    <name evidence="19" type="ORF">HNQ45_000386</name>
</gene>
<comment type="pathway">
    <text evidence="2 14">Cofactor biosynthesis; riboflavin biosynthesis; 5-amino-6-(D-ribitylamino)uracil from GTP: step 2/4.</text>
</comment>
<feature type="binding site" evidence="17">
    <location>
        <position position="74"/>
    </location>
    <ligand>
        <name>Zn(2+)</name>
        <dbReference type="ChEBI" id="CHEBI:29105"/>
        <note>catalytic</note>
    </ligand>
</feature>
<feature type="binding site" evidence="16">
    <location>
        <position position="269"/>
    </location>
    <ligand>
        <name>substrate</name>
    </ligand>
</feature>
<feature type="domain" description="CMP/dCMP-type deaminase" evidence="18">
    <location>
        <begin position="1"/>
        <end position="102"/>
    </location>
</feature>
<dbReference type="InterPro" id="IPR050765">
    <property type="entry name" value="Riboflavin_Biosynth_HTPR"/>
</dbReference>
<feature type="active site" description="Proton donor" evidence="15">
    <location>
        <position position="42"/>
    </location>
</feature>